<reference evidence="2 3" key="1">
    <citation type="submission" date="2019-05" db="EMBL/GenBank/DDBJ databases">
        <title>Another draft genome of Portunus trituberculatus and its Hox gene families provides insights of decapod evolution.</title>
        <authorList>
            <person name="Jeong J.-H."/>
            <person name="Song I."/>
            <person name="Kim S."/>
            <person name="Choi T."/>
            <person name="Kim D."/>
            <person name="Ryu S."/>
            <person name="Kim W."/>
        </authorList>
    </citation>
    <scope>NUCLEOTIDE SEQUENCE [LARGE SCALE GENOMIC DNA]</scope>
    <source>
        <tissue evidence="2">Muscle</tissue>
    </source>
</reference>
<comment type="caution">
    <text evidence="2">The sequence shown here is derived from an EMBL/GenBank/DDBJ whole genome shotgun (WGS) entry which is preliminary data.</text>
</comment>
<dbReference type="EMBL" id="VSRR010009763">
    <property type="protein sequence ID" value="MPC50842.1"/>
    <property type="molecule type" value="Genomic_DNA"/>
</dbReference>
<dbReference type="AlphaFoldDB" id="A0A5B7FW84"/>
<sequence length="106" mass="11474">MTSPRFLSHHCRCFLRSLSRSQPRYASQPASQPVLLAASFPVNSRIHKSMSISTRGVVSHKATAASPSPGSLLLVTTNTTTTTTTTQPSAASPRHQLLTHTYQLTN</sequence>
<gene>
    <name evidence="2" type="ORF">E2C01_044675</name>
</gene>
<accession>A0A5B7FW84</accession>
<name>A0A5B7FW84_PORTR</name>
<evidence type="ECO:0000256" key="1">
    <source>
        <dbReference type="SAM" id="MobiDB-lite"/>
    </source>
</evidence>
<protein>
    <submittedName>
        <fullName evidence="2">Uncharacterized protein</fullName>
    </submittedName>
</protein>
<proteinExistence type="predicted"/>
<evidence type="ECO:0000313" key="3">
    <source>
        <dbReference type="Proteomes" id="UP000324222"/>
    </source>
</evidence>
<organism evidence="2 3">
    <name type="scientific">Portunus trituberculatus</name>
    <name type="common">Swimming crab</name>
    <name type="synonym">Neptunus trituberculatus</name>
    <dbReference type="NCBI Taxonomy" id="210409"/>
    <lineage>
        <taxon>Eukaryota</taxon>
        <taxon>Metazoa</taxon>
        <taxon>Ecdysozoa</taxon>
        <taxon>Arthropoda</taxon>
        <taxon>Crustacea</taxon>
        <taxon>Multicrustacea</taxon>
        <taxon>Malacostraca</taxon>
        <taxon>Eumalacostraca</taxon>
        <taxon>Eucarida</taxon>
        <taxon>Decapoda</taxon>
        <taxon>Pleocyemata</taxon>
        <taxon>Brachyura</taxon>
        <taxon>Eubrachyura</taxon>
        <taxon>Portunoidea</taxon>
        <taxon>Portunidae</taxon>
        <taxon>Portuninae</taxon>
        <taxon>Portunus</taxon>
    </lineage>
</organism>
<feature type="region of interest" description="Disordered" evidence="1">
    <location>
        <begin position="80"/>
        <end position="106"/>
    </location>
</feature>
<dbReference type="Proteomes" id="UP000324222">
    <property type="component" value="Unassembled WGS sequence"/>
</dbReference>
<evidence type="ECO:0000313" key="2">
    <source>
        <dbReference type="EMBL" id="MPC50842.1"/>
    </source>
</evidence>
<keyword evidence="3" id="KW-1185">Reference proteome</keyword>